<comment type="similarity">
    <text evidence="1">Belongs to the protein kinase superfamily. CMGC Ser/Thr protein kinase family. GSK-3 subfamily.</text>
</comment>
<evidence type="ECO:0000256" key="7">
    <source>
        <dbReference type="PROSITE-ProRule" id="PRU10141"/>
    </source>
</evidence>
<evidence type="ECO:0000256" key="3">
    <source>
        <dbReference type="ARBA" id="ARBA00022679"/>
    </source>
</evidence>
<feature type="region of interest" description="Disordered" evidence="9">
    <location>
        <begin position="1"/>
        <end position="26"/>
    </location>
</feature>
<feature type="binding site" evidence="7">
    <location>
        <position position="108"/>
    </location>
    <ligand>
        <name>ATP</name>
        <dbReference type="ChEBI" id="CHEBI:30616"/>
    </ligand>
</feature>
<feature type="domain" description="Protein kinase" evidence="10">
    <location>
        <begin position="78"/>
        <end position="364"/>
    </location>
</feature>
<dbReference type="PANTHER" id="PTHR24057:SF0">
    <property type="entry name" value="PROTEIN KINASE SHAGGY-RELATED"/>
    <property type="match status" value="1"/>
</dbReference>
<evidence type="ECO:0000256" key="1">
    <source>
        <dbReference type="ARBA" id="ARBA00005527"/>
    </source>
</evidence>
<dbReference type="PROSITE" id="PS00108">
    <property type="entry name" value="PROTEIN_KINASE_ST"/>
    <property type="match status" value="1"/>
</dbReference>
<evidence type="ECO:0000256" key="9">
    <source>
        <dbReference type="SAM" id="MobiDB-lite"/>
    </source>
</evidence>
<dbReference type="GO" id="GO:0007165">
    <property type="term" value="P:signal transduction"/>
    <property type="evidence" value="ECO:0007669"/>
    <property type="project" value="TreeGrafter"/>
</dbReference>
<dbReference type="GO" id="GO:0005737">
    <property type="term" value="C:cytoplasm"/>
    <property type="evidence" value="ECO:0007669"/>
    <property type="project" value="TreeGrafter"/>
</dbReference>
<evidence type="ECO:0000256" key="4">
    <source>
        <dbReference type="ARBA" id="ARBA00022741"/>
    </source>
</evidence>
<sequence length="414" mass="47693">MARYAKKPINKYTQPTDANRRVQTEAADIDDIDLQQAILKFKNLQEKQKTPLKNQRTKSKSPAPPQNNQPIDYSQFTFTSLKVIGQGSFGIVYKAKVNETGEIVAVKKVIQDKRYKNREIQILQELDHPNIVETKHAYFTYGDSPDEQYLNVIMDYQPETLHSFNASFLKQQQLLPEIQAKLYSYQLLRGIAFVHTNGICHRDIKPHNVLINPDTNVLKICDFGSAKKLSPLEPNIAYICSRCYRAPELLFGATNYTTQVDMWSVGCIIGEMFNGLPLFLGASAVDQLVEIIKILGSPSKDEVLSMNELYDIKQYKIVQIRKKDWRKVFQTVVDPSAIDLISKILTYCPKTRLTALQALTHSYFDDLRDETTFRMYQSKIQIPDLFDFTKEELSNNQSLANKLIPKWYQKRNKC</sequence>
<dbReference type="EMBL" id="CAJJDM010000032">
    <property type="protein sequence ID" value="CAD8062624.1"/>
    <property type="molecule type" value="Genomic_DNA"/>
</dbReference>
<evidence type="ECO:0000256" key="8">
    <source>
        <dbReference type="RuleBase" id="RU000304"/>
    </source>
</evidence>
<evidence type="ECO:0000313" key="12">
    <source>
        <dbReference type="Proteomes" id="UP000688137"/>
    </source>
</evidence>
<proteinExistence type="inferred from homology"/>
<evidence type="ECO:0000256" key="6">
    <source>
        <dbReference type="ARBA" id="ARBA00022840"/>
    </source>
</evidence>
<dbReference type="GO" id="GO:0005634">
    <property type="term" value="C:nucleus"/>
    <property type="evidence" value="ECO:0007669"/>
    <property type="project" value="TreeGrafter"/>
</dbReference>
<dbReference type="Pfam" id="PF00069">
    <property type="entry name" value="Pkinase"/>
    <property type="match status" value="1"/>
</dbReference>
<keyword evidence="4 7" id="KW-0547">Nucleotide-binding</keyword>
<keyword evidence="2 8" id="KW-0723">Serine/threonine-protein kinase</keyword>
<dbReference type="InterPro" id="IPR017441">
    <property type="entry name" value="Protein_kinase_ATP_BS"/>
</dbReference>
<name>A0A8S1LI90_PARPR</name>
<dbReference type="AlphaFoldDB" id="A0A8S1LI90"/>
<accession>A0A8S1LI90</accession>
<dbReference type="PROSITE" id="PS00107">
    <property type="entry name" value="PROTEIN_KINASE_ATP"/>
    <property type="match status" value="1"/>
</dbReference>
<evidence type="ECO:0000256" key="5">
    <source>
        <dbReference type="ARBA" id="ARBA00022777"/>
    </source>
</evidence>
<dbReference type="InterPro" id="IPR008271">
    <property type="entry name" value="Ser/Thr_kinase_AS"/>
</dbReference>
<dbReference type="OMA" id="QHLAMEC"/>
<dbReference type="GO" id="GO:0030154">
    <property type="term" value="P:cell differentiation"/>
    <property type="evidence" value="ECO:0007669"/>
    <property type="project" value="TreeGrafter"/>
</dbReference>
<dbReference type="GO" id="GO:0004674">
    <property type="term" value="F:protein serine/threonine kinase activity"/>
    <property type="evidence" value="ECO:0007669"/>
    <property type="project" value="UniProtKB-KW"/>
</dbReference>
<keyword evidence="12" id="KW-1185">Reference proteome</keyword>
<organism evidence="11 12">
    <name type="scientific">Paramecium primaurelia</name>
    <dbReference type="NCBI Taxonomy" id="5886"/>
    <lineage>
        <taxon>Eukaryota</taxon>
        <taxon>Sar</taxon>
        <taxon>Alveolata</taxon>
        <taxon>Ciliophora</taxon>
        <taxon>Intramacronucleata</taxon>
        <taxon>Oligohymenophorea</taxon>
        <taxon>Peniculida</taxon>
        <taxon>Parameciidae</taxon>
        <taxon>Paramecium</taxon>
    </lineage>
</organism>
<dbReference type="InterPro" id="IPR000719">
    <property type="entry name" value="Prot_kinase_dom"/>
</dbReference>
<dbReference type="Proteomes" id="UP000688137">
    <property type="component" value="Unassembled WGS sequence"/>
</dbReference>
<evidence type="ECO:0000313" key="11">
    <source>
        <dbReference type="EMBL" id="CAD8062624.1"/>
    </source>
</evidence>
<dbReference type="CDD" id="cd14137">
    <property type="entry name" value="STKc_GSK3"/>
    <property type="match status" value="1"/>
</dbReference>
<dbReference type="PANTHER" id="PTHR24057">
    <property type="entry name" value="GLYCOGEN SYNTHASE KINASE-3 ALPHA"/>
    <property type="match status" value="1"/>
</dbReference>
<dbReference type="PROSITE" id="PS50011">
    <property type="entry name" value="PROTEIN_KINASE_DOM"/>
    <property type="match status" value="1"/>
</dbReference>
<dbReference type="InterPro" id="IPR039192">
    <property type="entry name" value="STKc_GSK3"/>
</dbReference>
<feature type="region of interest" description="Disordered" evidence="9">
    <location>
        <begin position="45"/>
        <end position="71"/>
    </location>
</feature>
<keyword evidence="6 7" id="KW-0067">ATP-binding</keyword>
<dbReference type="SMART" id="SM00220">
    <property type="entry name" value="S_TKc"/>
    <property type="match status" value="1"/>
</dbReference>
<dbReference type="FunFam" id="1.10.510.10:FF:000082">
    <property type="entry name" value="Shaggy-related protein kinase kappa"/>
    <property type="match status" value="1"/>
</dbReference>
<comment type="caution">
    <text evidence="11">The sequence shown here is derived from an EMBL/GenBank/DDBJ whole genome shotgun (WGS) entry which is preliminary data.</text>
</comment>
<evidence type="ECO:0000256" key="2">
    <source>
        <dbReference type="ARBA" id="ARBA00022527"/>
    </source>
</evidence>
<keyword evidence="5" id="KW-0418">Kinase</keyword>
<reference evidence="11" key="1">
    <citation type="submission" date="2021-01" db="EMBL/GenBank/DDBJ databases">
        <authorList>
            <consortium name="Genoscope - CEA"/>
            <person name="William W."/>
        </authorList>
    </citation>
    <scope>NUCLEOTIDE SEQUENCE</scope>
</reference>
<dbReference type="GO" id="GO:0005524">
    <property type="term" value="F:ATP binding"/>
    <property type="evidence" value="ECO:0007669"/>
    <property type="project" value="UniProtKB-UniRule"/>
</dbReference>
<keyword evidence="3" id="KW-0808">Transferase</keyword>
<protein>
    <recommendedName>
        <fullName evidence="10">Protein kinase domain-containing protein</fullName>
    </recommendedName>
</protein>
<gene>
    <name evidence="11" type="ORF">PPRIM_AZ9-3.1.T0330229</name>
</gene>
<evidence type="ECO:0000259" key="10">
    <source>
        <dbReference type="PROSITE" id="PS50011"/>
    </source>
</evidence>
<dbReference type="InterPro" id="IPR050591">
    <property type="entry name" value="GSK-3"/>
</dbReference>